<proteinExistence type="predicted"/>
<feature type="compositionally biased region" description="Low complexity" evidence="2">
    <location>
        <begin position="531"/>
        <end position="541"/>
    </location>
</feature>
<dbReference type="EMBL" id="JAQQWL010000003">
    <property type="protein sequence ID" value="KAK8079051.1"/>
    <property type="molecule type" value="Genomic_DNA"/>
</dbReference>
<feature type="domain" description="Trichothecene 3-O-acetyltransferase-like N-terminal" evidence="3">
    <location>
        <begin position="15"/>
        <end position="176"/>
    </location>
</feature>
<evidence type="ECO:0000256" key="1">
    <source>
        <dbReference type="ARBA" id="ARBA00022679"/>
    </source>
</evidence>
<gene>
    <name evidence="4" type="ORF">PG994_002858</name>
</gene>
<evidence type="ECO:0000256" key="2">
    <source>
        <dbReference type="SAM" id="MobiDB-lite"/>
    </source>
</evidence>
<feature type="region of interest" description="Disordered" evidence="2">
    <location>
        <begin position="359"/>
        <end position="381"/>
    </location>
</feature>
<dbReference type="InterPro" id="IPR023213">
    <property type="entry name" value="CAT-like_dom_sf"/>
</dbReference>
<dbReference type="Proteomes" id="UP001480595">
    <property type="component" value="Unassembled WGS sequence"/>
</dbReference>
<sequence>MEPLHIVNQVAPREYVNFTLCFPFENDRAQEAVAHLQQCVDACIQQNPHLAGALRVQNTPQRNTLAYVHAPPGGQHRVGVQQLRPTSFSSARGSRTAFTYDELRAGGFSPGLFFDDVFVPAGNPAIVDGDGDGDGEGEGSVPVMRVHAIFIPGGLLLGVFIHHAMSDGVVATALIDDLAARSRGEMILPKQGRLPKSQYLPLGRPSSEFEQRVRCLRETNGLSNEEILAEMLPEWTTADPNRGPDFGIKNCLPANRSPRDGKIFHFSKARLAELSGAIARAGDGEGSIIKRPSTSVALMVLIWAYVAKARMRAAGVGDWLDLLKREKKNDNGNDDKNKGRNMAAQLLIVADWKPSFVSSVSSSTENKTGGGGGGRGGRGGGFGQETLDAIEDFCGNTIKCPIAILPSTQLLWQAASSSSSSITQEDSDTTKEDADTVEAAGPQKQELAELAAIIARPLDSMNAEFVRRRAALLETVSDITAMAMDHDFEAPQNLLFNSHRFLAGADTVWDIPGLLADKDNSSEGVVGGGDPAAVSSSGSSSTRRKPEIIRKGRKLWGQGTVLVMPSSRESDVLEVMLAMSGTAMEELCKDAAWRDWVEKIVD</sequence>
<dbReference type="RefSeq" id="XP_066720122.1">
    <property type="nucleotide sequence ID" value="XM_066854267.1"/>
</dbReference>
<accession>A0ABR1W6B7</accession>
<reference evidence="4 5" key="1">
    <citation type="submission" date="2023-01" db="EMBL/GenBank/DDBJ databases">
        <title>Analysis of 21 Apiospora genomes using comparative genomics revels a genus with tremendous synthesis potential of carbohydrate active enzymes and secondary metabolites.</title>
        <authorList>
            <person name="Sorensen T."/>
        </authorList>
    </citation>
    <scope>NUCLEOTIDE SEQUENCE [LARGE SCALE GENOMIC DNA]</scope>
    <source>
        <strain evidence="4 5">CBS 135458</strain>
    </source>
</reference>
<keyword evidence="5" id="KW-1185">Reference proteome</keyword>
<dbReference type="Gene3D" id="3.30.559.10">
    <property type="entry name" value="Chloramphenicol acetyltransferase-like domain"/>
    <property type="match status" value="2"/>
</dbReference>
<name>A0ABR1W6B7_9PEZI</name>
<dbReference type="GeneID" id="92087330"/>
<evidence type="ECO:0000313" key="5">
    <source>
        <dbReference type="Proteomes" id="UP001480595"/>
    </source>
</evidence>
<protein>
    <recommendedName>
        <fullName evidence="3">Trichothecene 3-O-acetyltransferase-like N-terminal domain-containing protein</fullName>
    </recommendedName>
</protein>
<keyword evidence="1" id="KW-0808">Transferase</keyword>
<evidence type="ECO:0000259" key="3">
    <source>
        <dbReference type="Pfam" id="PF22664"/>
    </source>
</evidence>
<organism evidence="4 5">
    <name type="scientific">Apiospora phragmitis</name>
    <dbReference type="NCBI Taxonomy" id="2905665"/>
    <lineage>
        <taxon>Eukaryota</taxon>
        <taxon>Fungi</taxon>
        <taxon>Dikarya</taxon>
        <taxon>Ascomycota</taxon>
        <taxon>Pezizomycotina</taxon>
        <taxon>Sordariomycetes</taxon>
        <taxon>Xylariomycetidae</taxon>
        <taxon>Amphisphaeriales</taxon>
        <taxon>Apiosporaceae</taxon>
        <taxon>Apiospora</taxon>
    </lineage>
</organism>
<dbReference type="Pfam" id="PF22664">
    <property type="entry name" value="TRI-like_N"/>
    <property type="match status" value="1"/>
</dbReference>
<feature type="compositionally biased region" description="Gly residues" evidence="2">
    <location>
        <begin position="368"/>
        <end position="381"/>
    </location>
</feature>
<comment type="caution">
    <text evidence="4">The sequence shown here is derived from an EMBL/GenBank/DDBJ whole genome shotgun (WGS) entry which is preliminary data.</text>
</comment>
<evidence type="ECO:0000313" key="4">
    <source>
        <dbReference type="EMBL" id="KAK8079051.1"/>
    </source>
</evidence>
<feature type="region of interest" description="Disordered" evidence="2">
    <location>
        <begin position="521"/>
        <end position="546"/>
    </location>
</feature>
<dbReference type="InterPro" id="IPR054710">
    <property type="entry name" value="Tri101-like_N"/>
</dbReference>
<feature type="region of interest" description="Disordered" evidence="2">
    <location>
        <begin position="419"/>
        <end position="441"/>
    </location>
</feature>